<reference evidence="1 2" key="1">
    <citation type="submission" date="2024-07" db="EMBL/GenBank/DDBJ databases">
        <authorList>
            <person name="Tripathy S."/>
        </authorList>
    </citation>
    <scope>NUCLEOTIDE SEQUENCE [LARGE SCALE GENOMIC DNA]</scope>
    <source>
        <strain evidence="1 2">VB-61278_2</strain>
    </source>
</reference>
<sequence>MNAEQRLLTEATEAREKGNRSSAVDLFSFVRDGILLDGGDFQPTKHPEIYIMRLPSAWNYGLDELPGYDRNSHCLRLTTNMDVTRDEQNRPVGFLGRAHPLVRRAVDRVRNLSFGGGDRNTQDSRVSVVKADVEKPTLLFTFLGRVASNAGSEFEKVLAVKVGSDGETEFYDQAQDWLSLADPKQAISTKNVWKNYFESCWETATQQAQDVAQTNWLSVAEAFIKERKRELEIEKARQTEWLQQRSQEITGNVENAVQRSGERSKTLVGKTRYGIPLHRVGQSVTALRYLEDAIWSRA</sequence>
<organism evidence="1 2">
    <name type="scientific">Scytonema tolypothrichoides VB-61278_2</name>
    <dbReference type="NCBI Taxonomy" id="3232314"/>
    <lineage>
        <taxon>Bacteria</taxon>
        <taxon>Bacillati</taxon>
        <taxon>Cyanobacteriota</taxon>
        <taxon>Cyanophyceae</taxon>
        <taxon>Nostocales</taxon>
        <taxon>Scytonemataceae</taxon>
        <taxon>Scytonema</taxon>
    </lineage>
</organism>
<comment type="caution">
    <text evidence="1">The sequence shown here is derived from an EMBL/GenBank/DDBJ whole genome shotgun (WGS) entry which is preliminary data.</text>
</comment>
<name>A0ABW8WF31_9CYAN</name>
<proteinExistence type="predicted"/>
<evidence type="ECO:0000313" key="1">
    <source>
        <dbReference type="EMBL" id="MFL9459604.1"/>
    </source>
</evidence>
<keyword evidence="2" id="KW-1185">Reference proteome</keyword>
<dbReference type="Proteomes" id="UP001628874">
    <property type="component" value="Unassembled WGS sequence"/>
</dbReference>
<gene>
    <name evidence="1" type="ORF">AB0759_02975</name>
</gene>
<dbReference type="RefSeq" id="WP_050046540.1">
    <property type="nucleotide sequence ID" value="NZ_JBFQGM010000001.1"/>
</dbReference>
<protein>
    <submittedName>
        <fullName evidence="1">Uncharacterized protein</fullName>
    </submittedName>
</protein>
<evidence type="ECO:0000313" key="2">
    <source>
        <dbReference type="Proteomes" id="UP001628874"/>
    </source>
</evidence>
<accession>A0ABW8WF31</accession>
<dbReference type="EMBL" id="JBFQGM010000001">
    <property type="protein sequence ID" value="MFL9459604.1"/>
    <property type="molecule type" value="Genomic_DNA"/>
</dbReference>